<keyword evidence="4" id="KW-1185">Reference proteome</keyword>
<feature type="domain" description="Amidohydrolase-related" evidence="2">
    <location>
        <begin position="77"/>
        <end position="469"/>
    </location>
</feature>
<dbReference type="SUPFAM" id="SSF51556">
    <property type="entry name" value="Metallo-dependent hydrolases"/>
    <property type="match status" value="1"/>
</dbReference>
<evidence type="ECO:0000259" key="2">
    <source>
        <dbReference type="Pfam" id="PF01979"/>
    </source>
</evidence>
<dbReference type="AlphaFoldDB" id="A0A9W6IM08"/>
<dbReference type="PANTHER" id="PTHR43135:SF3">
    <property type="entry name" value="ALPHA-D-RIBOSE 1-METHYLPHOSPHONATE 5-TRIPHOSPHATE DIPHOSPHATASE"/>
    <property type="match status" value="1"/>
</dbReference>
<evidence type="ECO:0000313" key="4">
    <source>
        <dbReference type="Proteomes" id="UP001143486"/>
    </source>
</evidence>
<organism evidence="3 4">
    <name type="scientific">Maricaulis virginensis</name>
    <dbReference type="NCBI Taxonomy" id="144022"/>
    <lineage>
        <taxon>Bacteria</taxon>
        <taxon>Pseudomonadati</taxon>
        <taxon>Pseudomonadota</taxon>
        <taxon>Alphaproteobacteria</taxon>
        <taxon>Maricaulales</taxon>
        <taxon>Maricaulaceae</taxon>
        <taxon>Maricaulis</taxon>
    </lineage>
</organism>
<dbReference type="InterPro" id="IPR006680">
    <property type="entry name" value="Amidohydro-rel"/>
</dbReference>
<dbReference type="InterPro" id="IPR032466">
    <property type="entry name" value="Metal_Hydrolase"/>
</dbReference>
<dbReference type="Gene3D" id="3.20.20.140">
    <property type="entry name" value="Metal-dependent hydrolases"/>
    <property type="match status" value="1"/>
</dbReference>
<reference evidence="3" key="2">
    <citation type="submission" date="2023-01" db="EMBL/GenBank/DDBJ databases">
        <authorList>
            <person name="Sun Q."/>
            <person name="Evtushenko L."/>
        </authorList>
    </citation>
    <scope>NUCLEOTIDE SEQUENCE</scope>
    <source>
        <strain evidence="3">VKM B-1513</strain>
    </source>
</reference>
<dbReference type="InterPro" id="IPR011059">
    <property type="entry name" value="Metal-dep_hydrolase_composite"/>
</dbReference>
<proteinExistence type="predicted"/>
<dbReference type="Gene3D" id="2.30.40.10">
    <property type="entry name" value="Urease, subunit C, domain 1"/>
    <property type="match status" value="1"/>
</dbReference>
<evidence type="ECO:0000256" key="1">
    <source>
        <dbReference type="SAM" id="SignalP"/>
    </source>
</evidence>
<name>A0A9W6IM08_9PROT</name>
<gene>
    <name evidence="3" type="ORF">GCM10017621_19860</name>
</gene>
<dbReference type="GO" id="GO:0016810">
    <property type="term" value="F:hydrolase activity, acting on carbon-nitrogen (but not peptide) bonds"/>
    <property type="evidence" value="ECO:0007669"/>
    <property type="project" value="InterPro"/>
</dbReference>
<sequence>MTPSRLAAATLALCLSTAAHAQDTLQIIHVTVIDPASRTVRPDMTVTLSGGLIAAVEPAALAAAPEGVRAIDGRGRFLIPGLMDMHVHTNVAPVTETSLALFLAHGITSVRDMAGDCWEPQTPPFLCRDDLVTYNARIDAGALAGPDLVRLSSAFVQSDRTGHLPPDADPMFTPQTEEQGRALADYLDARGADLVKMYHAILPAAYEGLMDRAGELGLEVSGHIPLVLSAAEASAAGQRTLEHAKDIVTDCSGFGAEYHARIRAVIGGDETAQWPDDAERLSRTVASFDADTCRALMRELAANGTYYVPTHGTREMDARAGDPAYRDHPALAYIPGFQRQHWNADLDRTAAEPAEVRDHYARFYALGLQVTALAHEEGVAVMVGTDANDTMIIPGISAHEELARLVEAGLGPMDALRAATATPARYLGRDGTLGTVQAGAEADLLLLDANPLDDIAGTRAIAAVIADGRLHDRAGLDALLDNVRQRAAEGTLPGE</sequence>
<accession>A0A9W6IM08</accession>
<reference evidence="3" key="1">
    <citation type="journal article" date="2014" name="Int. J. Syst. Evol. Microbiol.">
        <title>Complete genome sequence of Corynebacterium casei LMG S-19264T (=DSM 44701T), isolated from a smear-ripened cheese.</title>
        <authorList>
            <consortium name="US DOE Joint Genome Institute (JGI-PGF)"/>
            <person name="Walter F."/>
            <person name="Albersmeier A."/>
            <person name="Kalinowski J."/>
            <person name="Ruckert C."/>
        </authorList>
    </citation>
    <scope>NUCLEOTIDE SEQUENCE</scope>
    <source>
        <strain evidence="3">VKM B-1513</strain>
    </source>
</reference>
<dbReference type="RefSeq" id="WP_271186846.1">
    <property type="nucleotide sequence ID" value="NZ_BSFE01000005.1"/>
</dbReference>
<dbReference type="InterPro" id="IPR051781">
    <property type="entry name" value="Metallo-dep_Hydrolase"/>
</dbReference>
<keyword evidence="1" id="KW-0732">Signal</keyword>
<feature type="signal peptide" evidence="1">
    <location>
        <begin position="1"/>
        <end position="21"/>
    </location>
</feature>
<comment type="caution">
    <text evidence="3">The sequence shown here is derived from an EMBL/GenBank/DDBJ whole genome shotgun (WGS) entry which is preliminary data.</text>
</comment>
<feature type="chain" id="PRO_5040857735" evidence="1">
    <location>
        <begin position="22"/>
        <end position="495"/>
    </location>
</feature>
<protein>
    <submittedName>
        <fullName evidence="3">Amidohydrolase</fullName>
    </submittedName>
</protein>
<dbReference type="PANTHER" id="PTHR43135">
    <property type="entry name" value="ALPHA-D-RIBOSE 1-METHYLPHOSPHONATE 5-TRIPHOSPHATE DIPHOSPHATASE"/>
    <property type="match status" value="1"/>
</dbReference>
<dbReference type="EMBL" id="BSFE01000005">
    <property type="protein sequence ID" value="GLK52478.1"/>
    <property type="molecule type" value="Genomic_DNA"/>
</dbReference>
<dbReference type="Pfam" id="PF01979">
    <property type="entry name" value="Amidohydro_1"/>
    <property type="match status" value="1"/>
</dbReference>
<dbReference type="SUPFAM" id="SSF51338">
    <property type="entry name" value="Composite domain of metallo-dependent hydrolases"/>
    <property type="match status" value="1"/>
</dbReference>
<dbReference type="Proteomes" id="UP001143486">
    <property type="component" value="Unassembled WGS sequence"/>
</dbReference>
<evidence type="ECO:0000313" key="3">
    <source>
        <dbReference type="EMBL" id="GLK52478.1"/>
    </source>
</evidence>